<sequence length="345" mass="38553">MKVHTQRLKDLGKAARNLLILALLVSAMSAAFVIYQTTEEVVTIVDEENTMEYSFRGNKTAGEILSDNDLYLEEMDELSMALSQEVNNGDTIEIKRASDLTVVVDGKEYAFTTAEDQVDRIIKRLGLRINELDIVQPAQGEVIQAGFDGEIRITRVTEEMDVNEYPIKYAKVTRSNANMDKGEVKTIQRGSDGLRSVSEKVVYHDGVEYSRTIVEEVVEREPKEEIKEVGTNVYIATSRGQTRFQTAMYVTATAYCSCTICTGSGNGITASGTRATASRTIAAPSNFRFGTEFYIPYFRGSSNRGIFKVEDRGGAIRGNRIDIYFNSHEEAIRFGRKTLKVYVLD</sequence>
<dbReference type="CDD" id="cd14667">
    <property type="entry name" value="3D_containing_proteins"/>
    <property type="match status" value="1"/>
</dbReference>
<organism evidence="3 4">
    <name type="scientific">Alkalibacter rhizosphaerae</name>
    <dbReference type="NCBI Taxonomy" id="2815577"/>
    <lineage>
        <taxon>Bacteria</taxon>
        <taxon>Bacillati</taxon>
        <taxon>Bacillota</taxon>
        <taxon>Clostridia</taxon>
        <taxon>Eubacteriales</taxon>
        <taxon>Eubacteriaceae</taxon>
        <taxon>Alkalibacter</taxon>
    </lineage>
</organism>
<dbReference type="PANTHER" id="PTHR39160">
    <property type="entry name" value="CELL WALL-BINDING PROTEIN YOCH"/>
    <property type="match status" value="1"/>
</dbReference>
<accession>A0A975AHQ5</accession>
<dbReference type="SMART" id="SM01208">
    <property type="entry name" value="G5"/>
    <property type="match status" value="1"/>
</dbReference>
<dbReference type="PANTHER" id="PTHR39160:SF4">
    <property type="entry name" value="RESUSCITATION-PROMOTING FACTOR RPFB"/>
    <property type="match status" value="1"/>
</dbReference>
<dbReference type="InterPro" id="IPR059180">
    <property type="entry name" value="3D_YorM"/>
</dbReference>
<proteinExistence type="predicted"/>
<dbReference type="InterPro" id="IPR036908">
    <property type="entry name" value="RlpA-like_sf"/>
</dbReference>
<dbReference type="KEGG" id="alka:J0B03_07840"/>
<gene>
    <name evidence="3" type="ORF">J0B03_07840</name>
</gene>
<dbReference type="GO" id="GO:0009254">
    <property type="term" value="P:peptidoglycan turnover"/>
    <property type="evidence" value="ECO:0007669"/>
    <property type="project" value="InterPro"/>
</dbReference>
<dbReference type="InterPro" id="IPR051933">
    <property type="entry name" value="Resuscitation_pf_RpfB"/>
</dbReference>
<dbReference type="RefSeq" id="WP_207299077.1">
    <property type="nucleotide sequence ID" value="NZ_CP071444.1"/>
</dbReference>
<evidence type="ECO:0000256" key="1">
    <source>
        <dbReference type="ARBA" id="ARBA00022729"/>
    </source>
</evidence>
<dbReference type="InterPro" id="IPR007137">
    <property type="entry name" value="DUF348"/>
</dbReference>
<dbReference type="Pfam" id="PF03990">
    <property type="entry name" value="DUF348"/>
    <property type="match status" value="1"/>
</dbReference>
<evidence type="ECO:0000259" key="2">
    <source>
        <dbReference type="PROSITE" id="PS51109"/>
    </source>
</evidence>
<feature type="domain" description="G5" evidence="2">
    <location>
        <begin position="153"/>
        <end position="233"/>
    </location>
</feature>
<dbReference type="GO" id="GO:0019867">
    <property type="term" value="C:outer membrane"/>
    <property type="evidence" value="ECO:0007669"/>
    <property type="project" value="InterPro"/>
</dbReference>
<dbReference type="InterPro" id="IPR011098">
    <property type="entry name" value="G5_dom"/>
</dbReference>
<reference evidence="3" key="1">
    <citation type="submission" date="2021-03" db="EMBL/GenBank/DDBJ databases">
        <title>Alkalibacter marinus sp. nov., isolated from tidal flat sediment.</title>
        <authorList>
            <person name="Namirimu T."/>
            <person name="Yang J.-A."/>
            <person name="Yang S.-H."/>
            <person name="Kim Y.-J."/>
            <person name="Kwon K.K."/>
        </authorList>
    </citation>
    <scope>NUCLEOTIDE SEQUENCE</scope>
    <source>
        <strain evidence="3">ES005</strain>
    </source>
</reference>
<dbReference type="Gene3D" id="2.20.230.10">
    <property type="entry name" value="Resuscitation-promoting factor rpfb"/>
    <property type="match status" value="1"/>
</dbReference>
<dbReference type="SUPFAM" id="SSF50685">
    <property type="entry name" value="Barwin-like endoglucanases"/>
    <property type="match status" value="1"/>
</dbReference>
<keyword evidence="1" id="KW-0732">Signal</keyword>
<dbReference type="Pfam" id="PF06725">
    <property type="entry name" value="3D"/>
    <property type="match status" value="1"/>
</dbReference>
<dbReference type="Gene3D" id="2.40.40.10">
    <property type="entry name" value="RlpA-like domain"/>
    <property type="match status" value="1"/>
</dbReference>
<dbReference type="Pfam" id="PF07501">
    <property type="entry name" value="G5"/>
    <property type="match status" value="1"/>
</dbReference>
<dbReference type="Proteomes" id="UP000663499">
    <property type="component" value="Chromosome"/>
</dbReference>
<dbReference type="AlphaFoldDB" id="A0A975AHQ5"/>
<dbReference type="EMBL" id="CP071444">
    <property type="protein sequence ID" value="QSX07735.1"/>
    <property type="molecule type" value="Genomic_DNA"/>
</dbReference>
<name>A0A975AHQ5_9FIRM</name>
<dbReference type="InterPro" id="IPR010611">
    <property type="entry name" value="3D_dom"/>
</dbReference>
<dbReference type="GO" id="GO:0004553">
    <property type="term" value="F:hydrolase activity, hydrolyzing O-glycosyl compounds"/>
    <property type="evidence" value="ECO:0007669"/>
    <property type="project" value="InterPro"/>
</dbReference>
<protein>
    <submittedName>
        <fullName evidence="3">G5 domain-containing protein</fullName>
    </submittedName>
</protein>
<keyword evidence="4" id="KW-1185">Reference proteome</keyword>
<evidence type="ECO:0000313" key="4">
    <source>
        <dbReference type="Proteomes" id="UP000663499"/>
    </source>
</evidence>
<evidence type="ECO:0000313" key="3">
    <source>
        <dbReference type="EMBL" id="QSX07735.1"/>
    </source>
</evidence>
<dbReference type="PROSITE" id="PS51109">
    <property type="entry name" value="G5"/>
    <property type="match status" value="1"/>
</dbReference>